<dbReference type="InterPro" id="IPR002372">
    <property type="entry name" value="PQQ_rpt_dom"/>
</dbReference>
<dbReference type="SUPFAM" id="SSF50998">
    <property type="entry name" value="Quinoprotein alcohol dehydrogenase-like"/>
    <property type="match status" value="1"/>
</dbReference>
<feature type="non-terminal residue" evidence="5">
    <location>
        <position position="149"/>
    </location>
</feature>
<accession>A0A382PQ24</accession>
<evidence type="ECO:0000256" key="1">
    <source>
        <dbReference type="ARBA" id="ARBA00001931"/>
    </source>
</evidence>
<feature type="domain" description="Pyrrolo-quinoline quinone repeat" evidence="4">
    <location>
        <begin position="41"/>
        <end position="137"/>
    </location>
</feature>
<organism evidence="5">
    <name type="scientific">marine metagenome</name>
    <dbReference type="NCBI Taxonomy" id="408172"/>
    <lineage>
        <taxon>unclassified sequences</taxon>
        <taxon>metagenomes</taxon>
        <taxon>ecological metagenomes</taxon>
    </lineage>
</organism>
<dbReference type="Pfam" id="PF01011">
    <property type="entry name" value="PQQ"/>
    <property type="match status" value="1"/>
</dbReference>
<keyword evidence="3" id="KW-0560">Oxidoreductase</keyword>
<proteinExistence type="inferred from homology"/>
<protein>
    <recommendedName>
        <fullName evidence="4">Pyrrolo-quinoline quinone repeat domain-containing protein</fullName>
    </recommendedName>
</protein>
<dbReference type="PROSITE" id="PS51257">
    <property type="entry name" value="PROKAR_LIPOPROTEIN"/>
    <property type="match status" value="1"/>
</dbReference>
<dbReference type="InterPro" id="IPR011047">
    <property type="entry name" value="Quinoprotein_ADH-like_sf"/>
</dbReference>
<dbReference type="AlphaFoldDB" id="A0A382PQ24"/>
<comment type="cofactor">
    <cofactor evidence="1">
        <name>pyrroloquinoline quinone</name>
        <dbReference type="ChEBI" id="CHEBI:58442"/>
    </cofactor>
</comment>
<dbReference type="GO" id="GO:0016491">
    <property type="term" value="F:oxidoreductase activity"/>
    <property type="evidence" value="ECO:0007669"/>
    <property type="project" value="UniProtKB-KW"/>
</dbReference>
<dbReference type="PANTHER" id="PTHR32303">
    <property type="entry name" value="QUINOPROTEIN ALCOHOL DEHYDROGENASE (CYTOCHROME C)"/>
    <property type="match status" value="1"/>
</dbReference>
<name>A0A382PQ24_9ZZZZ</name>
<evidence type="ECO:0000259" key="4">
    <source>
        <dbReference type="Pfam" id="PF01011"/>
    </source>
</evidence>
<sequence>MTNVRLNVLVLVLLVACTPFLVFGQVTEQRLVNAAQEPHNWLTYSGTYASHRYSTLSQINQANVADLEMKWVFQSQTAMHFQATPLVVDGIMYVTQPPNDVVALDARSGRVFWVYEHIPAPESTGGRANRGLAIHGDSLFMGTVDAMVV</sequence>
<evidence type="ECO:0000313" key="5">
    <source>
        <dbReference type="EMBL" id="SVC75424.1"/>
    </source>
</evidence>
<evidence type="ECO:0000256" key="3">
    <source>
        <dbReference type="ARBA" id="ARBA00023002"/>
    </source>
</evidence>
<evidence type="ECO:0000256" key="2">
    <source>
        <dbReference type="ARBA" id="ARBA00008156"/>
    </source>
</evidence>
<reference evidence="5" key="1">
    <citation type="submission" date="2018-05" db="EMBL/GenBank/DDBJ databases">
        <authorList>
            <person name="Lanie J.A."/>
            <person name="Ng W.-L."/>
            <person name="Kazmierczak K.M."/>
            <person name="Andrzejewski T.M."/>
            <person name="Davidsen T.M."/>
            <person name="Wayne K.J."/>
            <person name="Tettelin H."/>
            <person name="Glass J.I."/>
            <person name="Rusch D."/>
            <person name="Podicherti R."/>
            <person name="Tsui H.-C.T."/>
            <person name="Winkler M.E."/>
        </authorList>
    </citation>
    <scope>NUCLEOTIDE SEQUENCE</scope>
</reference>
<dbReference type="Gene3D" id="2.140.10.10">
    <property type="entry name" value="Quinoprotein alcohol dehydrogenase-like superfamily"/>
    <property type="match status" value="1"/>
</dbReference>
<comment type="similarity">
    <text evidence="2">Belongs to the bacterial PQQ dehydrogenase family.</text>
</comment>
<dbReference type="EMBL" id="UINC01108942">
    <property type="protein sequence ID" value="SVC75424.1"/>
    <property type="molecule type" value="Genomic_DNA"/>
</dbReference>
<gene>
    <name evidence="5" type="ORF">METZ01_LOCUS328278</name>
</gene>